<sequence length="249" mass="27233">MQNCKSWTMHLGGLHSILAHRHAIQNQTPIASELVCTIGFLDLPSHIVGRQTAPLNIWRDYCRGKTGIEPTSGMPYSLLDIFAVVGEPDAEWRFWSWNPIGLTATSARSMLWTITQLAGVILAREKHPCSRRTTNSSGEFSSPSTETLVDRVLAQLGSMSRGGGDDGLSPSTINLLLFPAFVAGSQHAVVSASQRAFLEAFWADFFSEDGTGSPHLALPLRILRELWTNANGRSADQVARGWDVEVGLF</sequence>
<name>A0ACB8UXI3_9EURO</name>
<proteinExistence type="predicted"/>
<reference evidence="1" key="1">
    <citation type="journal article" date="2022" name="bioRxiv">
        <title>Population genetic analysis of Ophidiomyces ophidiicola, the causative agent of snake fungal disease, indicates recent introductions to the USA.</title>
        <authorList>
            <person name="Ladner J.T."/>
            <person name="Palmer J.M."/>
            <person name="Ettinger C.L."/>
            <person name="Stajich J.E."/>
            <person name="Farrell T.M."/>
            <person name="Glorioso B.M."/>
            <person name="Lawson B."/>
            <person name="Price S.J."/>
            <person name="Stengle A.G."/>
            <person name="Grear D.A."/>
            <person name="Lorch J.M."/>
        </authorList>
    </citation>
    <scope>NUCLEOTIDE SEQUENCE</scope>
    <source>
        <strain evidence="1">NWHC 24266-5</strain>
    </source>
</reference>
<comment type="caution">
    <text evidence="1">The sequence shown here is derived from an EMBL/GenBank/DDBJ whole genome shotgun (WGS) entry which is preliminary data.</text>
</comment>
<accession>A0ACB8UXI3</accession>
<dbReference type="EMBL" id="JALBCA010000042">
    <property type="protein sequence ID" value="KAI2387016.1"/>
    <property type="molecule type" value="Genomic_DNA"/>
</dbReference>
<gene>
    <name evidence="1" type="ORF">LOY88_003245</name>
</gene>
<evidence type="ECO:0000313" key="1">
    <source>
        <dbReference type="EMBL" id="KAI2387016.1"/>
    </source>
</evidence>
<protein>
    <submittedName>
        <fullName evidence="1">Uncharacterized protein</fullName>
    </submittedName>
</protein>
<organism evidence="1">
    <name type="scientific">Ophidiomyces ophidiicola</name>
    <dbReference type="NCBI Taxonomy" id="1387563"/>
    <lineage>
        <taxon>Eukaryota</taxon>
        <taxon>Fungi</taxon>
        <taxon>Dikarya</taxon>
        <taxon>Ascomycota</taxon>
        <taxon>Pezizomycotina</taxon>
        <taxon>Eurotiomycetes</taxon>
        <taxon>Eurotiomycetidae</taxon>
        <taxon>Onygenales</taxon>
        <taxon>Onygenaceae</taxon>
        <taxon>Ophidiomyces</taxon>
    </lineage>
</organism>